<organism evidence="7 8">
    <name type="scientific">Mya arenaria</name>
    <name type="common">Soft-shell clam</name>
    <dbReference type="NCBI Taxonomy" id="6604"/>
    <lineage>
        <taxon>Eukaryota</taxon>
        <taxon>Metazoa</taxon>
        <taxon>Spiralia</taxon>
        <taxon>Lophotrochozoa</taxon>
        <taxon>Mollusca</taxon>
        <taxon>Bivalvia</taxon>
        <taxon>Autobranchia</taxon>
        <taxon>Heteroconchia</taxon>
        <taxon>Euheterodonta</taxon>
        <taxon>Imparidentia</taxon>
        <taxon>Neoheterodontei</taxon>
        <taxon>Myida</taxon>
        <taxon>Myoidea</taxon>
        <taxon>Myidae</taxon>
        <taxon>Mya</taxon>
    </lineage>
</organism>
<dbReference type="PRINTS" id="PR00259">
    <property type="entry name" value="TMFOUR"/>
</dbReference>
<evidence type="ECO:0000256" key="3">
    <source>
        <dbReference type="ARBA" id="ARBA00022692"/>
    </source>
</evidence>
<dbReference type="InterPro" id="IPR000301">
    <property type="entry name" value="Tetraspanin_animals"/>
</dbReference>
<keyword evidence="8" id="KW-1185">Reference proteome</keyword>
<feature type="transmembrane region" description="Helical" evidence="6">
    <location>
        <begin position="12"/>
        <end position="40"/>
    </location>
</feature>
<keyword evidence="4 6" id="KW-1133">Transmembrane helix</keyword>
<evidence type="ECO:0000256" key="1">
    <source>
        <dbReference type="ARBA" id="ARBA00004141"/>
    </source>
</evidence>
<gene>
    <name evidence="7" type="ORF">MAR_015010</name>
</gene>
<comment type="similarity">
    <text evidence="2">Belongs to the tetraspanin (TM4SF) family.</text>
</comment>
<protein>
    <submittedName>
        <fullName evidence="7">TSN33-like protein</fullName>
    </submittedName>
</protein>
<dbReference type="Proteomes" id="UP001164746">
    <property type="component" value="Chromosome 12"/>
</dbReference>
<evidence type="ECO:0000256" key="2">
    <source>
        <dbReference type="ARBA" id="ARBA00006840"/>
    </source>
</evidence>
<keyword evidence="5 6" id="KW-0472">Membrane</keyword>
<evidence type="ECO:0000256" key="4">
    <source>
        <dbReference type="ARBA" id="ARBA00022989"/>
    </source>
</evidence>
<sequence>MARLANSSVNLVIKYLLFFINFVVFLVSGAVAGLMIWILVEKEKTVSSIYDFFLDGACIFLLVSLIAFVVSFLGWIGAFRENICCLKGYHWTMTILFFVQTVIVILIFVVVFVPEARNQLGIYPEDSLRVAIEKYRDDPDMQNLIDNFQLTDPLTRTAAIHTDGCLKAITDFMNNNVIVVGGVLMGVFIPQMVMSWLSRKLITQIYKQMAKWNQTQYRPR</sequence>
<keyword evidence="3 6" id="KW-0812">Transmembrane</keyword>
<name>A0ABY7FJX3_MYAAR</name>
<accession>A0ABY7FJX3</accession>
<feature type="transmembrane region" description="Helical" evidence="6">
    <location>
        <begin position="52"/>
        <end position="79"/>
    </location>
</feature>
<evidence type="ECO:0000256" key="6">
    <source>
        <dbReference type="SAM" id="Phobius"/>
    </source>
</evidence>
<reference evidence="7" key="1">
    <citation type="submission" date="2022-11" db="EMBL/GenBank/DDBJ databases">
        <title>Centuries of genome instability and evolution in soft-shell clam transmissible cancer (bioRxiv).</title>
        <authorList>
            <person name="Hart S.F.M."/>
            <person name="Yonemitsu M.A."/>
            <person name="Giersch R.M."/>
            <person name="Beal B.F."/>
            <person name="Arriagada G."/>
            <person name="Davis B.W."/>
            <person name="Ostrander E.A."/>
            <person name="Goff S.P."/>
            <person name="Metzger M.J."/>
        </authorList>
    </citation>
    <scope>NUCLEOTIDE SEQUENCE</scope>
    <source>
        <strain evidence="7">MELC-2E11</strain>
        <tissue evidence="7">Siphon/mantle</tissue>
    </source>
</reference>
<dbReference type="EMBL" id="CP111023">
    <property type="protein sequence ID" value="WAR21036.1"/>
    <property type="molecule type" value="Genomic_DNA"/>
</dbReference>
<evidence type="ECO:0000313" key="8">
    <source>
        <dbReference type="Proteomes" id="UP001164746"/>
    </source>
</evidence>
<proteinExistence type="inferred from homology"/>
<dbReference type="PANTHER" id="PTHR19282">
    <property type="entry name" value="TETRASPANIN"/>
    <property type="match status" value="1"/>
</dbReference>
<comment type="subcellular location">
    <subcellularLocation>
        <location evidence="1">Membrane</location>
        <topology evidence="1">Multi-pass membrane protein</topology>
    </subcellularLocation>
</comment>
<dbReference type="PANTHER" id="PTHR19282:SF431">
    <property type="entry name" value="TETRASPANIN 26A, ISOFORM B-RELATED"/>
    <property type="match status" value="1"/>
</dbReference>
<dbReference type="InterPro" id="IPR018499">
    <property type="entry name" value="Tetraspanin/Peripherin"/>
</dbReference>
<dbReference type="PIRSF" id="PIRSF002419">
    <property type="entry name" value="Tetraspanin"/>
    <property type="match status" value="1"/>
</dbReference>
<feature type="transmembrane region" description="Helical" evidence="6">
    <location>
        <begin position="91"/>
        <end position="113"/>
    </location>
</feature>
<evidence type="ECO:0000313" key="7">
    <source>
        <dbReference type="EMBL" id="WAR21036.1"/>
    </source>
</evidence>
<evidence type="ECO:0000256" key="5">
    <source>
        <dbReference type="ARBA" id="ARBA00023136"/>
    </source>
</evidence>
<feature type="transmembrane region" description="Helical" evidence="6">
    <location>
        <begin position="177"/>
        <end position="197"/>
    </location>
</feature>
<dbReference type="Pfam" id="PF00335">
    <property type="entry name" value="Tetraspanin"/>
    <property type="match status" value="1"/>
</dbReference>